<dbReference type="InterPro" id="IPR014729">
    <property type="entry name" value="Rossmann-like_a/b/a_fold"/>
</dbReference>
<dbReference type="InterPro" id="IPR054608">
    <property type="entry name" value="SYY-like_C"/>
</dbReference>
<accession>A0ABR5AST4</accession>
<dbReference type="SMART" id="SM00363">
    <property type="entry name" value="S4"/>
    <property type="match status" value="1"/>
</dbReference>
<dbReference type="CDD" id="cd00165">
    <property type="entry name" value="S4"/>
    <property type="match status" value="1"/>
</dbReference>
<dbReference type="InterPro" id="IPR002305">
    <property type="entry name" value="aa-tRNA-synth_Ic"/>
</dbReference>
<name>A0ABR5AST4_BACBA</name>
<dbReference type="PRINTS" id="PR01040">
    <property type="entry name" value="TRNASYNTHTYR"/>
</dbReference>
<feature type="domain" description="RNA-binding S4" evidence="10">
    <location>
        <begin position="367"/>
        <end position="428"/>
    </location>
</feature>
<reference evidence="11 12" key="1">
    <citation type="submission" date="2015-01" db="EMBL/GenBank/DDBJ databases">
        <title>Genome Assembly of Bacillus badius MTCC 1458.</title>
        <authorList>
            <person name="Verma A."/>
            <person name="Khatri I."/>
            <person name="Mual P."/>
            <person name="Subramanian S."/>
            <person name="Krishnamurthi S."/>
        </authorList>
    </citation>
    <scope>NUCLEOTIDE SEQUENCE [LARGE SCALE GENOMIC DNA]</scope>
    <source>
        <strain evidence="11 12">MTCC 1458</strain>
    </source>
</reference>
<evidence type="ECO:0000259" key="10">
    <source>
        <dbReference type="SMART" id="SM00363"/>
    </source>
</evidence>
<dbReference type="PANTHER" id="PTHR11766:SF0">
    <property type="entry name" value="TYROSINE--TRNA LIGASE, MITOCHONDRIAL"/>
    <property type="match status" value="1"/>
</dbReference>
<protein>
    <recommendedName>
        <fullName evidence="8">Tyrosine--tRNA ligase</fullName>
        <ecNumber evidence="8">6.1.1.1</ecNumber>
    </recommendedName>
    <alternativeName>
        <fullName evidence="8">Tyrosyl-tRNA synthetase</fullName>
        <shortName evidence="8">TyrRS</shortName>
    </alternativeName>
</protein>
<evidence type="ECO:0000256" key="9">
    <source>
        <dbReference type="PROSITE-ProRule" id="PRU00182"/>
    </source>
</evidence>
<feature type="binding site" evidence="8">
    <location>
        <position position="47"/>
    </location>
    <ligand>
        <name>L-tyrosine</name>
        <dbReference type="ChEBI" id="CHEBI:58315"/>
    </ligand>
</feature>
<dbReference type="Pfam" id="PF22421">
    <property type="entry name" value="SYY_C-terminal"/>
    <property type="match status" value="1"/>
</dbReference>
<evidence type="ECO:0000256" key="8">
    <source>
        <dbReference type="HAMAP-Rule" id="MF_02006"/>
    </source>
</evidence>
<dbReference type="InterPro" id="IPR001412">
    <property type="entry name" value="aa-tRNA-synth_I_CS"/>
</dbReference>
<keyword evidence="6 8" id="KW-0030">Aminoacyl-tRNA synthetase</keyword>
<feature type="short sequence motif" description="'HIGH' region" evidence="8">
    <location>
        <begin position="52"/>
        <end position="61"/>
    </location>
</feature>
<feature type="binding site" evidence="8">
    <location>
        <position position="181"/>
    </location>
    <ligand>
        <name>L-tyrosine</name>
        <dbReference type="ChEBI" id="CHEBI:58315"/>
    </ligand>
</feature>
<dbReference type="CDD" id="cd00395">
    <property type="entry name" value="Tyr_Trp_RS_core"/>
    <property type="match status" value="1"/>
</dbReference>
<proteinExistence type="inferred from homology"/>
<dbReference type="InterPro" id="IPR036986">
    <property type="entry name" value="S4_RNA-bd_sf"/>
</dbReference>
<comment type="catalytic activity">
    <reaction evidence="7 8">
        <text>tRNA(Tyr) + L-tyrosine + ATP = L-tyrosyl-tRNA(Tyr) + AMP + diphosphate + H(+)</text>
        <dbReference type="Rhea" id="RHEA:10220"/>
        <dbReference type="Rhea" id="RHEA-COMP:9706"/>
        <dbReference type="Rhea" id="RHEA-COMP:9707"/>
        <dbReference type="ChEBI" id="CHEBI:15378"/>
        <dbReference type="ChEBI" id="CHEBI:30616"/>
        <dbReference type="ChEBI" id="CHEBI:33019"/>
        <dbReference type="ChEBI" id="CHEBI:58315"/>
        <dbReference type="ChEBI" id="CHEBI:78442"/>
        <dbReference type="ChEBI" id="CHEBI:78536"/>
        <dbReference type="ChEBI" id="CHEBI:456215"/>
        <dbReference type="EC" id="6.1.1.1"/>
    </reaction>
</comment>
<dbReference type="Gene3D" id="3.10.290.10">
    <property type="entry name" value="RNA-binding S4 domain"/>
    <property type="match status" value="1"/>
</dbReference>
<dbReference type="NCBIfam" id="TIGR00234">
    <property type="entry name" value="tyrS"/>
    <property type="match status" value="1"/>
</dbReference>
<dbReference type="PROSITE" id="PS50889">
    <property type="entry name" value="S4"/>
    <property type="match status" value="1"/>
</dbReference>
<dbReference type="Gene3D" id="3.40.50.620">
    <property type="entry name" value="HUPs"/>
    <property type="match status" value="1"/>
</dbReference>
<keyword evidence="5 8" id="KW-0648">Protein biosynthesis</keyword>
<feature type="binding site" evidence="8">
    <location>
        <position position="185"/>
    </location>
    <ligand>
        <name>L-tyrosine</name>
        <dbReference type="ChEBI" id="CHEBI:58315"/>
    </ligand>
</feature>
<evidence type="ECO:0000256" key="2">
    <source>
        <dbReference type="ARBA" id="ARBA00022741"/>
    </source>
</evidence>
<evidence type="ECO:0000256" key="7">
    <source>
        <dbReference type="ARBA" id="ARBA00048248"/>
    </source>
</evidence>
<keyword evidence="2 8" id="KW-0547">Nucleotide-binding</keyword>
<dbReference type="PROSITE" id="PS00178">
    <property type="entry name" value="AA_TRNA_LIGASE_I"/>
    <property type="match status" value="1"/>
</dbReference>
<dbReference type="InterPro" id="IPR024088">
    <property type="entry name" value="Tyr-tRNA-ligase_bac-type"/>
</dbReference>
<evidence type="ECO:0000313" key="11">
    <source>
        <dbReference type="EMBL" id="KIL77800.1"/>
    </source>
</evidence>
<sequence>MFCAGLKKKGRREMELLEELQWRGIIYQQTDEEGIKALLENEQVSLYCGVDPTADSMHIGHLLPFLTLRRFQNNGHRPIVLVGGATGLIGDPSGKKEERKLQTLEMVQHNVACIKKQLEKIFKFEGENGAKLVNNYDWAGSMDIVTFLRDFGKHIGVNYMLAKDTVASRLETGISFTEFTYTILQAMDFLHLYENHNCKMQIGGSDQWGNITTGLELIRKMKPEGEKAYGLTIPLVTKADGTKFGKTESGAIWLDPKKTSPYEFYQFWINTADADVVKYLKIFTFLTPATIEELENSVKEEPHLRKAQKALAEEMTRLIHGNEALEQAQKITAALFSGDVKSLTAAEIEQGFKDVPSFEQASGEEIGLVDLLVAAGISSSKRQAREDVQNGAVSINGEKVTDTAYVLSEKDKMEGEFTIIRRGKKKYHLVKYK</sequence>
<comment type="caution">
    <text evidence="11">The sequence shown here is derived from an EMBL/GenBank/DDBJ whole genome shotgun (WGS) entry which is preliminary data.</text>
</comment>
<comment type="subcellular location">
    <subcellularLocation>
        <location evidence="8">Cytoplasm</location>
    </subcellularLocation>
</comment>
<comment type="subunit">
    <text evidence="8">Homodimer.</text>
</comment>
<feature type="short sequence motif" description="'KMSKS' region" evidence="8">
    <location>
        <begin position="243"/>
        <end position="247"/>
    </location>
</feature>
<keyword evidence="4 9" id="KW-0694">RNA-binding</keyword>
<dbReference type="HAMAP" id="MF_02006">
    <property type="entry name" value="Tyr_tRNA_synth_type1"/>
    <property type="match status" value="1"/>
</dbReference>
<dbReference type="EMBL" id="JXLP01000012">
    <property type="protein sequence ID" value="KIL77800.1"/>
    <property type="molecule type" value="Genomic_DNA"/>
</dbReference>
<feature type="binding site" evidence="8">
    <location>
        <position position="246"/>
    </location>
    <ligand>
        <name>ATP</name>
        <dbReference type="ChEBI" id="CHEBI:30616"/>
    </ligand>
</feature>
<evidence type="ECO:0000256" key="3">
    <source>
        <dbReference type="ARBA" id="ARBA00022840"/>
    </source>
</evidence>
<evidence type="ECO:0000256" key="1">
    <source>
        <dbReference type="ARBA" id="ARBA00022598"/>
    </source>
</evidence>
<organism evidence="11 12">
    <name type="scientific">Bacillus badius</name>
    <dbReference type="NCBI Taxonomy" id="1455"/>
    <lineage>
        <taxon>Bacteria</taxon>
        <taxon>Bacillati</taxon>
        <taxon>Bacillota</taxon>
        <taxon>Bacilli</taxon>
        <taxon>Bacillales</taxon>
        <taxon>Bacillaceae</taxon>
        <taxon>Pseudobacillus</taxon>
    </lineage>
</organism>
<dbReference type="SUPFAM" id="SSF55174">
    <property type="entry name" value="Alpha-L RNA-binding motif"/>
    <property type="match status" value="1"/>
</dbReference>
<dbReference type="InterPro" id="IPR002307">
    <property type="entry name" value="Tyr-tRNA-ligase"/>
</dbReference>
<dbReference type="SUPFAM" id="SSF52374">
    <property type="entry name" value="Nucleotidylyl transferase"/>
    <property type="match status" value="1"/>
</dbReference>
<keyword evidence="12" id="KW-1185">Reference proteome</keyword>
<dbReference type="InterPro" id="IPR024107">
    <property type="entry name" value="Tyr-tRNA-ligase_bac_1"/>
</dbReference>
<gene>
    <name evidence="8" type="primary">tyrS</name>
    <name evidence="11" type="ORF">SD77_1129</name>
</gene>
<evidence type="ECO:0000256" key="6">
    <source>
        <dbReference type="ARBA" id="ARBA00023146"/>
    </source>
</evidence>
<evidence type="ECO:0000313" key="12">
    <source>
        <dbReference type="Proteomes" id="UP000031982"/>
    </source>
</evidence>
<evidence type="ECO:0000256" key="4">
    <source>
        <dbReference type="ARBA" id="ARBA00022884"/>
    </source>
</evidence>
<keyword evidence="1 8" id="KW-0436">Ligase</keyword>
<dbReference type="PANTHER" id="PTHR11766">
    <property type="entry name" value="TYROSYL-TRNA SYNTHETASE"/>
    <property type="match status" value="1"/>
</dbReference>
<comment type="function">
    <text evidence="8">Catalyzes the attachment of tyrosine to tRNA(Tyr) in a two-step reaction: tyrosine is first activated by ATP to form Tyr-AMP and then transferred to the acceptor end of tRNA(Tyr).</text>
</comment>
<comment type="similarity">
    <text evidence="8">Belongs to the class-I aminoacyl-tRNA synthetase family. TyrS type 1 subfamily.</text>
</comment>
<evidence type="ECO:0000256" key="5">
    <source>
        <dbReference type="ARBA" id="ARBA00022917"/>
    </source>
</evidence>
<dbReference type="Proteomes" id="UP000031982">
    <property type="component" value="Unassembled WGS sequence"/>
</dbReference>
<keyword evidence="8" id="KW-0963">Cytoplasm</keyword>
<keyword evidence="3 8" id="KW-0067">ATP-binding</keyword>
<dbReference type="InterPro" id="IPR002942">
    <property type="entry name" value="S4_RNA-bd"/>
</dbReference>
<dbReference type="Pfam" id="PF00579">
    <property type="entry name" value="tRNA-synt_1b"/>
    <property type="match status" value="1"/>
</dbReference>
<dbReference type="Gene3D" id="1.10.240.10">
    <property type="entry name" value="Tyrosyl-Transfer RNA Synthetase"/>
    <property type="match status" value="1"/>
</dbReference>
<dbReference type="EC" id="6.1.1.1" evidence="8"/>